<dbReference type="Gene3D" id="1.10.10.2840">
    <property type="entry name" value="PucR C-terminal helix-turn-helix domain"/>
    <property type="match status" value="1"/>
</dbReference>
<dbReference type="KEGG" id="rer:RER_08670"/>
<name>C0ZQ97_RHOE4</name>
<organism evidence="4 5">
    <name type="scientific">Rhodococcus erythropolis (strain PR4 / NBRC 100887)</name>
    <dbReference type="NCBI Taxonomy" id="234621"/>
    <lineage>
        <taxon>Bacteria</taxon>
        <taxon>Bacillati</taxon>
        <taxon>Actinomycetota</taxon>
        <taxon>Actinomycetes</taxon>
        <taxon>Mycobacteriales</taxon>
        <taxon>Nocardiaceae</taxon>
        <taxon>Rhodococcus</taxon>
        <taxon>Rhodococcus erythropolis group</taxon>
    </lineage>
</organism>
<dbReference type="InterPro" id="IPR041522">
    <property type="entry name" value="CdaR_GGDEF"/>
</dbReference>
<dbReference type="AlphaFoldDB" id="C0ZQ97"/>
<protein>
    <submittedName>
        <fullName evidence="4">Putative CdaR family transcriptional regulator</fullName>
    </submittedName>
</protein>
<dbReference type="PANTHER" id="PTHR33744">
    <property type="entry name" value="CARBOHYDRATE DIACID REGULATOR"/>
    <property type="match status" value="1"/>
</dbReference>
<dbReference type="InterPro" id="IPR025736">
    <property type="entry name" value="PucR_C-HTH_dom"/>
</dbReference>
<dbReference type="Pfam" id="PF13556">
    <property type="entry name" value="HTH_30"/>
    <property type="match status" value="1"/>
</dbReference>
<evidence type="ECO:0000313" key="4">
    <source>
        <dbReference type="EMBL" id="BAH31575.1"/>
    </source>
</evidence>
<reference evidence="5" key="1">
    <citation type="submission" date="2005-03" db="EMBL/GenBank/DDBJ databases">
        <title>Comparison of the complete genome sequences of Rhodococcus erythropolis PR4 and Rhodococcus opacus B4.</title>
        <authorList>
            <person name="Takarada H."/>
            <person name="Sekine M."/>
            <person name="Hosoyama A."/>
            <person name="Yamada R."/>
            <person name="Fujisawa T."/>
            <person name="Omata S."/>
            <person name="Shimizu A."/>
            <person name="Tsukatani N."/>
            <person name="Tanikawa S."/>
            <person name="Fujita N."/>
            <person name="Harayama S."/>
        </authorList>
    </citation>
    <scope>NUCLEOTIDE SEQUENCE [LARGE SCALE GENOMIC DNA]</scope>
    <source>
        <strain evidence="5">PR4 / NBRC 100887</strain>
    </source>
</reference>
<comment type="similarity">
    <text evidence="1">Belongs to the CdaR family.</text>
</comment>
<dbReference type="InterPro" id="IPR042070">
    <property type="entry name" value="PucR_C-HTH_sf"/>
</dbReference>
<evidence type="ECO:0000313" key="5">
    <source>
        <dbReference type="Proteomes" id="UP000002204"/>
    </source>
</evidence>
<evidence type="ECO:0000256" key="1">
    <source>
        <dbReference type="ARBA" id="ARBA00006754"/>
    </source>
</evidence>
<dbReference type="eggNOG" id="COG3835">
    <property type="taxonomic scope" value="Bacteria"/>
</dbReference>
<accession>C0ZQ97</accession>
<feature type="domain" description="CdaR GGDEF-like" evidence="3">
    <location>
        <begin position="182"/>
        <end position="311"/>
    </location>
</feature>
<dbReference type="Proteomes" id="UP000002204">
    <property type="component" value="Chromosome"/>
</dbReference>
<sequence>MCSIFYVEIWAYVANRRGGSYSSTMVGELQHLVDTTGRRLDRSVAIDDVQIRLLAYNSHDSAVDSVRMNSVLQRNVSREIVDFIYASGGREALDLFTVPVNEELGLTLGRVGMPIRYRNALLGFVWLLTSEGEVDEDQAEVLRRTADAAAMILHREQLLDELSRSRERELTRDVLSGERSLREDAANRLAEEGLLAAGPAVVVTVLLRPGDQSTLTERDRLSVAVGVDQLRRRLPRNSAIQLDRPDHSLLIVSVAERSTQTHLDSLIVAARERVLSESGRQNIECWVGIGEPRTSVADVRESYEESRRSADVAQVVKVLGNVVRYRDLGVYGLLAELSEDRLENSIHSGLQSLLSHEDSKSEALLATLESFLDNAGDVKRTSEALCVHRGSLYYRLRRIQEITRADLANGDDRLALHLSLKVARLLDLR</sequence>
<evidence type="ECO:0000259" key="3">
    <source>
        <dbReference type="Pfam" id="PF17853"/>
    </source>
</evidence>
<proteinExistence type="inferred from homology"/>
<feature type="domain" description="PucR C-terminal helix-turn-helix" evidence="2">
    <location>
        <begin position="364"/>
        <end position="422"/>
    </location>
</feature>
<dbReference type="PANTHER" id="PTHR33744:SF1">
    <property type="entry name" value="DNA-BINDING TRANSCRIPTIONAL ACTIVATOR ADER"/>
    <property type="match status" value="1"/>
</dbReference>
<gene>
    <name evidence="4" type="ordered locus">RER_08670</name>
</gene>
<dbReference type="InterPro" id="IPR051448">
    <property type="entry name" value="CdaR-like_regulators"/>
</dbReference>
<dbReference type="HOGENOM" id="CLU_017436_7_2_11"/>
<dbReference type="EMBL" id="AP008957">
    <property type="protein sequence ID" value="BAH31575.1"/>
    <property type="molecule type" value="Genomic_DNA"/>
</dbReference>
<reference evidence="4 5" key="2">
    <citation type="journal article" date="2006" name="Environ. Microbiol.">
        <title>Sequence analysis of three plasmids harboured in Rhodococcus erythropolis strain PR4.</title>
        <authorList>
            <person name="Sekine M."/>
            <person name="Tanikawa S."/>
            <person name="Omata S."/>
            <person name="Saito M."/>
            <person name="Fujisawa T."/>
            <person name="Tsukatani N."/>
            <person name="Tajima T."/>
            <person name="Sekigawa T."/>
            <person name="Kosugi H."/>
            <person name="Matsuo Y."/>
            <person name="Nishiko R."/>
            <person name="Imamura K."/>
            <person name="Ito M."/>
            <person name="Narita H."/>
            <person name="Tago S."/>
            <person name="Fujita N."/>
            <person name="Harayama S."/>
        </authorList>
    </citation>
    <scope>NUCLEOTIDE SEQUENCE [LARGE SCALE GENOMIC DNA]</scope>
    <source>
        <strain evidence="5">PR4 / NBRC 100887</strain>
    </source>
</reference>
<evidence type="ECO:0000259" key="2">
    <source>
        <dbReference type="Pfam" id="PF13556"/>
    </source>
</evidence>
<dbReference type="Pfam" id="PF17853">
    <property type="entry name" value="GGDEF_2"/>
    <property type="match status" value="1"/>
</dbReference>